<evidence type="ECO:0000256" key="1">
    <source>
        <dbReference type="ARBA" id="ARBA00004123"/>
    </source>
</evidence>
<dbReference type="EMBL" id="GECZ01021901">
    <property type="protein sequence ID" value="JAS47868.1"/>
    <property type="molecule type" value="Transcribed_RNA"/>
</dbReference>
<keyword evidence="6" id="KW-0539">Nucleus</keyword>
<protein>
    <recommendedName>
        <fullName evidence="9">Protein DEK</fullName>
    </recommendedName>
</protein>
<dbReference type="Gene3D" id="1.10.10.60">
    <property type="entry name" value="Homeodomain-like"/>
    <property type="match status" value="1"/>
</dbReference>
<feature type="compositionally biased region" description="Basic and acidic residues" evidence="10">
    <location>
        <begin position="120"/>
        <end position="134"/>
    </location>
</feature>
<dbReference type="GO" id="GO:2000779">
    <property type="term" value="P:regulation of double-strand break repair"/>
    <property type="evidence" value="ECO:0007669"/>
    <property type="project" value="TreeGrafter"/>
</dbReference>
<dbReference type="SUPFAM" id="SSF109715">
    <property type="entry name" value="DEK C-terminal domain"/>
    <property type="match status" value="1"/>
</dbReference>
<feature type="compositionally biased region" description="Acidic residues" evidence="10">
    <location>
        <begin position="81"/>
        <end position="95"/>
    </location>
</feature>
<evidence type="ECO:0000259" key="11">
    <source>
        <dbReference type="PROSITE" id="PS51998"/>
    </source>
</evidence>
<feature type="region of interest" description="Disordered" evidence="10">
    <location>
        <begin position="252"/>
        <end position="411"/>
    </location>
</feature>
<evidence type="ECO:0000256" key="10">
    <source>
        <dbReference type="SAM" id="MobiDB-lite"/>
    </source>
</evidence>
<dbReference type="GO" id="GO:0006325">
    <property type="term" value="P:chromatin organization"/>
    <property type="evidence" value="ECO:0007669"/>
    <property type="project" value="UniProtKB-KW"/>
</dbReference>
<dbReference type="PROSITE" id="PS51998">
    <property type="entry name" value="DEK_C"/>
    <property type="match status" value="1"/>
</dbReference>
<dbReference type="AlphaFoldDB" id="A0A1B6FCG1"/>
<accession>A0A1B6FCG1</accession>
<dbReference type="InterPro" id="IPR044198">
    <property type="entry name" value="DEK"/>
</dbReference>
<feature type="compositionally biased region" description="Acidic residues" evidence="10">
    <location>
        <begin position="332"/>
        <end position="343"/>
    </location>
</feature>
<feature type="compositionally biased region" description="Basic and acidic residues" evidence="10">
    <location>
        <begin position="16"/>
        <end position="25"/>
    </location>
</feature>
<proteinExistence type="predicted"/>
<feature type="compositionally biased region" description="Basic and acidic residues" evidence="10">
    <location>
        <begin position="59"/>
        <end position="80"/>
    </location>
</feature>
<keyword evidence="2" id="KW-0597">Phosphoprotein</keyword>
<keyword evidence="4" id="KW-0156">Chromatin regulator</keyword>
<dbReference type="GO" id="GO:0003677">
    <property type="term" value="F:DNA binding"/>
    <property type="evidence" value="ECO:0007669"/>
    <property type="project" value="UniProtKB-KW"/>
</dbReference>
<evidence type="ECO:0000256" key="5">
    <source>
        <dbReference type="ARBA" id="ARBA00023125"/>
    </source>
</evidence>
<feature type="compositionally biased region" description="Basic and acidic residues" evidence="10">
    <location>
        <begin position="315"/>
        <end position="326"/>
    </location>
</feature>
<feature type="compositionally biased region" description="Basic and acidic residues" evidence="10">
    <location>
        <begin position="375"/>
        <end position="384"/>
    </location>
</feature>
<dbReference type="PANTHER" id="PTHR13468:SF1">
    <property type="entry name" value="PROTEIN DEK"/>
    <property type="match status" value="1"/>
</dbReference>
<feature type="compositionally biased region" description="Acidic residues" evidence="10">
    <location>
        <begin position="385"/>
        <end position="397"/>
    </location>
</feature>
<feature type="domain" description="DEK-C" evidence="11">
    <location>
        <begin position="406"/>
        <end position="462"/>
    </location>
</feature>
<feature type="compositionally biased region" description="Basic and acidic residues" evidence="10">
    <location>
        <begin position="356"/>
        <end position="365"/>
    </location>
</feature>
<evidence type="ECO:0000256" key="3">
    <source>
        <dbReference type="ARBA" id="ARBA00022765"/>
    </source>
</evidence>
<evidence type="ECO:0000256" key="4">
    <source>
        <dbReference type="ARBA" id="ARBA00022853"/>
    </source>
</evidence>
<evidence type="ECO:0000256" key="8">
    <source>
        <dbReference type="ARBA" id="ARBA00064832"/>
    </source>
</evidence>
<keyword evidence="3" id="KW-0013">ADP-ribosylation</keyword>
<gene>
    <name evidence="12" type="ORF">g.21654</name>
</gene>
<dbReference type="InterPro" id="IPR014876">
    <property type="entry name" value="DEK_C"/>
</dbReference>
<keyword evidence="5" id="KW-0238">DNA-binding</keyword>
<evidence type="ECO:0000256" key="2">
    <source>
        <dbReference type="ARBA" id="ARBA00022553"/>
    </source>
</evidence>
<evidence type="ECO:0000256" key="6">
    <source>
        <dbReference type="ARBA" id="ARBA00023242"/>
    </source>
</evidence>
<dbReference type="SUPFAM" id="SSF68906">
    <property type="entry name" value="SAP domain"/>
    <property type="match status" value="1"/>
</dbReference>
<comment type="subcellular location">
    <subcellularLocation>
        <location evidence="1">Nucleus</location>
    </subcellularLocation>
</comment>
<evidence type="ECO:0000313" key="12">
    <source>
        <dbReference type="EMBL" id="JAS47868.1"/>
    </source>
</evidence>
<reference evidence="12" key="1">
    <citation type="submission" date="2015-11" db="EMBL/GenBank/DDBJ databases">
        <title>De novo transcriptome assembly of four potential Pierce s Disease insect vectors from Arizona vineyards.</title>
        <authorList>
            <person name="Tassone E.E."/>
        </authorList>
    </citation>
    <scope>NUCLEOTIDE SEQUENCE</scope>
</reference>
<name>A0A1B6FCG1_9HEMI</name>
<dbReference type="InterPro" id="IPR036361">
    <property type="entry name" value="SAP_dom_sf"/>
</dbReference>
<dbReference type="GO" id="GO:0005634">
    <property type="term" value="C:nucleus"/>
    <property type="evidence" value="ECO:0007669"/>
    <property type="project" value="UniProtKB-SubCell"/>
</dbReference>
<organism evidence="12">
    <name type="scientific">Cuerna arida</name>
    <dbReference type="NCBI Taxonomy" id="1464854"/>
    <lineage>
        <taxon>Eukaryota</taxon>
        <taxon>Metazoa</taxon>
        <taxon>Ecdysozoa</taxon>
        <taxon>Arthropoda</taxon>
        <taxon>Hexapoda</taxon>
        <taxon>Insecta</taxon>
        <taxon>Pterygota</taxon>
        <taxon>Neoptera</taxon>
        <taxon>Paraneoptera</taxon>
        <taxon>Hemiptera</taxon>
        <taxon>Auchenorrhyncha</taxon>
        <taxon>Membracoidea</taxon>
        <taxon>Cicadellidae</taxon>
        <taxon>Cicadellinae</taxon>
        <taxon>Proconiini</taxon>
        <taxon>Cuerna</taxon>
    </lineage>
</organism>
<sequence>NEGSIPSKPSGYPIKTVEDDTKDTGTSEEETEEKTNSKPATKKKADPPKIKQPAKKRVKTEQVEKESKKEEKKKEKQEEKKEDDEEDEDSAEENGVENHKAVPLLDQPLEVTGSRKRKETQRFHQPIEHKDEQKAVQIPEGKGKALGEIPRVELGIKRAKVDDLKLLHRLCFGKQGKVATLEKNIRKFNGFEFEEASDDYEKKKVTIEKSFKKITVAHLKNICNIIDIDKAGTKDDILARILSFLTCPVDSGKTLPGEGRTKRKGALSKNYDEGEEKFDSRKKASSKSKKKDEGSEESGKESENEKEGSEDEAEEVKQNDKKKEEPQTTEDSAPDEEEDEEEKDEKPKKGGKKGKKAAESTDKKAPPKKRGAAKKAAEKKPEVEKDGDEDNESESDEPLAKKTKTPPTDEEIKTYVKSLLEGANLELITMKKVCQDVYAHYPDFDLGHKKDFIKTTVKSLISS</sequence>
<feature type="compositionally biased region" description="Basic and acidic residues" evidence="10">
    <location>
        <begin position="290"/>
        <end position="307"/>
    </location>
</feature>
<feature type="region of interest" description="Disordered" evidence="10">
    <location>
        <begin position="1"/>
        <end position="140"/>
    </location>
</feature>
<comment type="subunit">
    <text evidence="8">Found in a mRNA splicing-dependent exon junction complex (EJC) with DEK, RBM8A, RNPS1, SRRM1 and ALYREF/THOC4. Interacts with histones H2A, H2B, H3, H4, acetylated histone H4, non-phosphorylated DAXX and HDAC2. Component of the B-WICH complex, at least composed of SMARCA5/SNF2H, BAZ1B/WSTF, SF3B1, DEK, MYO1C, ERCC6, MYBBP1A and DDX21. Binds DNA.</text>
</comment>
<evidence type="ECO:0000256" key="9">
    <source>
        <dbReference type="ARBA" id="ARBA00074520"/>
    </source>
</evidence>
<dbReference type="GO" id="GO:0042393">
    <property type="term" value="F:histone binding"/>
    <property type="evidence" value="ECO:0007669"/>
    <property type="project" value="TreeGrafter"/>
</dbReference>
<evidence type="ECO:0000256" key="7">
    <source>
        <dbReference type="ARBA" id="ARBA00056057"/>
    </source>
</evidence>
<feature type="non-terminal residue" evidence="12">
    <location>
        <position position="1"/>
    </location>
</feature>
<dbReference type="PANTHER" id="PTHR13468">
    <property type="entry name" value="DEK PROTEIN"/>
    <property type="match status" value="1"/>
</dbReference>
<dbReference type="Pfam" id="PF08766">
    <property type="entry name" value="DEK_C"/>
    <property type="match status" value="1"/>
</dbReference>
<comment type="function">
    <text evidence="7">Involved in chromatin organization.</text>
</comment>
<dbReference type="FunFam" id="1.10.10.60:FF:000148">
    <property type="entry name" value="Dek, isoform B"/>
    <property type="match status" value="1"/>
</dbReference>